<sequence>MIKQVFVILIGFRVFAVLECLQLVFGDCPVYYEEPCKPDLVKFILFTGKGNITNFHQLNPFNLHLPKEFNAVVPTKILIHGYGGLTIDKAITSIQKAYQVLGYNVILVDWGALSEIPCYATAYLNTWHVGQCIAILAVSLIPLGIDPSFLHLLGFSLGAHIAGFAGANMKKILKVLPGRITGLDPALPFFATLNNEWKLDSSDAKFVDVVHTSAGTFGKIEAVAHADFYMNGGILQPACYEAPYPPLCSHVMAGIYFAESINSDKNFIGLQCDNLANYVLGLCSNRAKAVMGEYINKR</sequence>
<dbReference type="GO" id="GO:0005615">
    <property type="term" value="C:extracellular space"/>
    <property type="evidence" value="ECO:0007669"/>
    <property type="project" value="TreeGrafter"/>
</dbReference>
<dbReference type="InterPro" id="IPR029058">
    <property type="entry name" value="AB_hydrolase_fold"/>
</dbReference>
<dbReference type="GO" id="GO:0016298">
    <property type="term" value="F:lipase activity"/>
    <property type="evidence" value="ECO:0007669"/>
    <property type="project" value="InterPro"/>
</dbReference>
<evidence type="ECO:0000313" key="8">
    <source>
        <dbReference type="Proteomes" id="UP000292052"/>
    </source>
</evidence>
<gene>
    <name evidence="7" type="ORF">BDFB_012611</name>
</gene>
<evidence type="ECO:0000256" key="5">
    <source>
        <dbReference type="SAM" id="SignalP"/>
    </source>
</evidence>
<dbReference type="InterPro" id="IPR013818">
    <property type="entry name" value="Lipase"/>
</dbReference>
<comment type="similarity">
    <text evidence="2 4">Belongs to the AB hydrolase superfamily. Lipase family.</text>
</comment>
<dbReference type="GO" id="GO:0016042">
    <property type="term" value="P:lipid catabolic process"/>
    <property type="evidence" value="ECO:0007669"/>
    <property type="project" value="TreeGrafter"/>
</dbReference>
<keyword evidence="8" id="KW-1185">Reference proteome</keyword>
<feature type="chain" id="PRO_5019712346" evidence="5">
    <location>
        <begin position="27"/>
        <end position="298"/>
    </location>
</feature>
<comment type="subcellular location">
    <subcellularLocation>
        <location evidence="1">Secreted</location>
    </subcellularLocation>
</comment>
<feature type="signal peptide" evidence="5">
    <location>
        <begin position="1"/>
        <end position="26"/>
    </location>
</feature>
<dbReference type="PANTHER" id="PTHR11610:SF178">
    <property type="entry name" value="LIPASE MEMBER H-A-LIKE PROTEIN"/>
    <property type="match status" value="1"/>
</dbReference>
<evidence type="ECO:0000259" key="6">
    <source>
        <dbReference type="Pfam" id="PF00151"/>
    </source>
</evidence>
<dbReference type="InterPro" id="IPR000734">
    <property type="entry name" value="TAG_lipase"/>
</dbReference>
<keyword evidence="5" id="KW-0732">Signal</keyword>
<dbReference type="AlphaFoldDB" id="A0A482V854"/>
<evidence type="ECO:0000256" key="2">
    <source>
        <dbReference type="ARBA" id="ARBA00010701"/>
    </source>
</evidence>
<accession>A0A482V854</accession>
<feature type="domain" description="Lipase" evidence="6">
    <location>
        <begin position="39"/>
        <end position="296"/>
    </location>
</feature>
<evidence type="ECO:0000256" key="1">
    <source>
        <dbReference type="ARBA" id="ARBA00004613"/>
    </source>
</evidence>
<dbReference type="PANTHER" id="PTHR11610">
    <property type="entry name" value="LIPASE"/>
    <property type="match status" value="1"/>
</dbReference>
<dbReference type="Pfam" id="PF00151">
    <property type="entry name" value="Lipase"/>
    <property type="match status" value="1"/>
</dbReference>
<comment type="caution">
    <text evidence="7">The sequence shown here is derived from an EMBL/GenBank/DDBJ whole genome shotgun (WGS) entry which is preliminary data.</text>
</comment>
<evidence type="ECO:0000256" key="4">
    <source>
        <dbReference type="RuleBase" id="RU004262"/>
    </source>
</evidence>
<proteinExistence type="inferred from homology"/>
<dbReference type="EMBL" id="QDEB01128506">
    <property type="protein sequence ID" value="RZB39403.1"/>
    <property type="molecule type" value="Genomic_DNA"/>
</dbReference>
<dbReference type="SUPFAM" id="SSF53474">
    <property type="entry name" value="alpha/beta-Hydrolases"/>
    <property type="match status" value="1"/>
</dbReference>
<protein>
    <submittedName>
        <fullName evidence="7">Lipase member I-like</fullName>
    </submittedName>
</protein>
<dbReference type="Gene3D" id="3.40.50.1820">
    <property type="entry name" value="alpha/beta hydrolase"/>
    <property type="match status" value="1"/>
</dbReference>
<dbReference type="CDD" id="cd00707">
    <property type="entry name" value="Pancreat_lipase_like"/>
    <property type="match status" value="1"/>
</dbReference>
<dbReference type="OrthoDB" id="8183961at2759"/>
<name>A0A482V854_ASBVE</name>
<reference evidence="7 8" key="1">
    <citation type="submission" date="2017-03" db="EMBL/GenBank/DDBJ databases">
        <title>Genome of the blue death feigning beetle - Asbolus verrucosus.</title>
        <authorList>
            <person name="Rider S.D."/>
        </authorList>
    </citation>
    <scope>NUCLEOTIDE SEQUENCE [LARGE SCALE GENOMIC DNA]</scope>
    <source>
        <strain evidence="7">Butters</strain>
        <tissue evidence="7">Head and leg muscle</tissue>
    </source>
</reference>
<dbReference type="InterPro" id="IPR033906">
    <property type="entry name" value="Lipase_N"/>
</dbReference>
<evidence type="ECO:0000256" key="3">
    <source>
        <dbReference type="ARBA" id="ARBA00022525"/>
    </source>
</evidence>
<dbReference type="PRINTS" id="PR00821">
    <property type="entry name" value="TAGLIPASE"/>
</dbReference>
<keyword evidence="3" id="KW-0964">Secreted</keyword>
<evidence type="ECO:0000313" key="7">
    <source>
        <dbReference type="EMBL" id="RZB39403.1"/>
    </source>
</evidence>
<organism evidence="7 8">
    <name type="scientific">Asbolus verrucosus</name>
    <name type="common">Desert ironclad beetle</name>
    <dbReference type="NCBI Taxonomy" id="1661398"/>
    <lineage>
        <taxon>Eukaryota</taxon>
        <taxon>Metazoa</taxon>
        <taxon>Ecdysozoa</taxon>
        <taxon>Arthropoda</taxon>
        <taxon>Hexapoda</taxon>
        <taxon>Insecta</taxon>
        <taxon>Pterygota</taxon>
        <taxon>Neoptera</taxon>
        <taxon>Endopterygota</taxon>
        <taxon>Coleoptera</taxon>
        <taxon>Polyphaga</taxon>
        <taxon>Cucujiformia</taxon>
        <taxon>Tenebrionidae</taxon>
        <taxon>Pimeliinae</taxon>
        <taxon>Asbolus</taxon>
    </lineage>
</organism>
<dbReference type="Proteomes" id="UP000292052">
    <property type="component" value="Unassembled WGS sequence"/>
</dbReference>